<gene>
    <name evidence="2" type="ORF">F6U93_00455</name>
</gene>
<dbReference type="AlphaFoldDB" id="A0A6N6MRK0"/>
<keyword evidence="3" id="KW-1185">Reference proteome</keyword>
<sequence>MKIIFYISLLSLLSLSSLGYAQIFNIENFVIEKDTIGFSGGIDLNISLVKNTKTNFSFNNYGYIEYRIHKHLFSLTSHVHIKRVDYEDDINNNSLLLKYDYQARKHLFFESFIQNYTNQVSKINNRFMVGSGARFQFVETKKFMYSFGSYFMYVYEHEDDNIGHEDDEDHIKVPSVYHNDLRLGLYLSSVYDLTENISFKLATFYQPEITYFKDYRFDLMARASLKIFKNLEYNISYILSLDSYPAFEVPTTQYQLLNGLSYTFK</sequence>
<dbReference type="Pfam" id="PF04338">
    <property type="entry name" value="DUF481"/>
    <property type="match status" value="1"/>
</dbReference>
<dbReference type="Proteomes" id="UP000441333">
    <property type="component" value="Unassembled WGS sequence"/>
</dbReference>
<feature type="signal peptide" evidence="1">
    <location>
        <begin position="1"/>
        <end position="21"/>
    </location>
</feature>
<keyword evidence="1" id="KW-0732">Signal</keyword>
<organism evidence="2 3">
    <name type="scientific">Pseudotamlana haliotis</name>
    <dbReference type="NCBI Taxonomy" id="2614804"/>
    <lineage>
        <taxon>Bacteria</taxon>
        <taxon>Pseudomonadati</taxon>
        <taxon>Bacteroidota</taxon>
        <taxon>Flavobacteriia</taxon>
        <taxon>Flavobacteriales</taxon>
        <taxon>Flavobacteriaceae</taxon>
        <taxon>Pseudotamlana</taxon>
    </lineage>
</organism>
<reference evidence="2 3" key="1">
    <citation type="submission" date="2019-09" db="EMBL/GenBank/DDBJ databases">
        <authorList>
            <person name="Cao W.R."/>
        </authorList>
    </citation>
    <scope>NUCLEOTIDE SEQUENCE [LARGE SCALE GENOMIC DNA]</scope>
    <source>
        <strain evidence="2 3">B1N29</strain>
    </source>
</reference>
<name>A0A6N6MRK0_9FLAO</name>
<protein>
    <submittedName>
        <fullName evidence="2">DUF481 domain-containing protein</fullName>
    </submittedName>
</protein>
<evidence type="ECO:0000256" key="1">
    <source>
        <dbReference type="SAM" id="SignalP"/>
    </source>
</evidence>
<dbReference type="EMBL" id="WAAT01000001">
    <property type="protein sequence ID" value="KAB1071948.1"/>
    <property type="molecule type" value="Genomic_DNA"/>
</dbReference>
<feature type="chain" id="PRO_5027029156" evidence="1">
    <location>
        <begin position="22"/>
        <end position="265"/>
    </location>
</feature>
<comment type="caution">
    <text evidence="2">The sequence shown here is derived from an EMBL/GenBank/DDBJ whole genome shotgun (WGS) entry which is preliminary data.</text>
</comment>
<evidence type="ECO:0000313" key="2">
    <source>
        <dbReference type="EMBL" id="KAB1071948.1"/>
    </source>
</evidence>
<evidence type="ECO:0000313" key="3">
    <source>
        <dbReference type="Proteomes" id="UP000441333"/>
    </source>
</evidence>
<dbReference type="RefSeq" id="WP_150935758.1">
    <property type="nucleotide sequence ID" value="NZ_WAAT01000001.1"/>
</dbReference>
<accession>A0A6N6MRK0</accession>
<proteinExistence type="predicted"/>
<dbReference type="InterPro" id="IPR007433">
    <property type="entry name" value="DUF481"/>
</dbReference>